<dbReference type="Proteomes" id="UP000276776">
    <property type="component" value="Unassembled WGS sequence"/>
</dbReference>
<gene>
    <name evidence="1" type="ORF">TCLT_LOCUS7250</name>
</gene>
<proteinExistence type="predicted"/>
<organism evidence="3">
    <name type="scientific">Thelazia callipaeda</name>
    <name type="common">Oriental eyeworm</name>
    <name type="synonym">Parasitic nematode</name>
    <dbReference type="NCBI Taxonomy" id="103827"/>
    <lineage>
        <taxon>Eukaryota</taxon>
        <taxon>Metazoa</taxon>
        <taxon>Ecdysozoa</taxon>
        <taxon>Nematoda</taxon>
        <taxon>Chromadorea</taxon>
        <taxon>Rhabditida</taxon>
        <taxon>Spirurina</taxon>
        <taxon>Spiruromorpha</taxon>
        <taxon>Thelazioidea</taxon>
        <taxon>Thelaziidae</taxon>
        <taxon>Thelazia</taxon>
    </lineage>
</organism>
<evidence type="ECO:0000313" key="1">
    <source>
        <dbReference type="EMBL" id="VDN04688.1"/>
    </source>
</evidence>
<keyword evidence="2" id="KW-1185">Reference proteome</keyword>
<dbReference type="EMBL" id="UYYF01004489">
    <property type="protein sequence ID" value="VDN04688.1"/>
    <property type="molecule type" value="Genomic_DNA"/>
</dbReference>
<dbReference type="AlphaFoldDB" id="A0A0N5D2Y0"/>
<protein>
    <submittedName>
        <fullName evidence="1 3">Uncharacterized protein</fullName>
    </submittedName>
</protein>
<evidence type="ECO:0000313" key="2">
    <source>
        <dbReference type="Proteomes" id="UP000276776"/>
    </source>
</evidence>
<dbReference type="OrthoDB" id="5848635at2759"/>
<evidence type="ECO:0000313" key="3">
    <source>
        <dbReference type="WBParaSite" id="TCLT_0000726101-mRNA-1"/>
    </source>
</evidence>
<accession>A0A0N5D2Y0</accession>
<name>A0A0N5D2Y0_THECL</name>
<reference evidence="3" key="1">
    <citation type="submission" date="2017-02" db="UniProtKB">
        <authorList>
            <consortium name="WormBaseParasite"/>
        </authorList>
    </citation>
    <scope>IDENTIFICATION</scope>
</reference>
<reference evidence="1 2" key="2">
    <citation type="submission" date="2018-11" db="EMBL/GenBank/DDBJ databases">
        <authorList>
            <consortium name="Pathogen Informatics"/>
        </authorList>
    </citation>
    <scope>NUCLEOTIDE SEQUENCE [LARGE SCALE GENOMIC DNA]</scope>
</reference>
<dbReference type="WBParaSite" id="TCLT_0000726101-mRNA-1">
    <property type="protein sequence ID" value="TCLT_0000726101-mRNA-1"/>
    <property type="gene ID" value="TCLT_0000726101"/>
</dbReference>
<sequence>MQIKNVAESDVPLCTEDNAIRYKFQHLLSKKLDFSHRLAAEYGAVMCNFLAGLRKQVRQNNTAHETLFEEATSRTAASFDYIKTLSQPLRFPPRRKRRHFHSTKLSSRHHRHHENQIIAARNSIFNPEFFTDEFYKQFFKIYMQK</sequence>